<reference evidence="1 2" key="1">
    <citation type="submission" date="2018-06" db="EMBL/GenBank/DDBJ databases">
        <title>Genomic Encyclopedia of Type Strains, Phase IV (KMG-IV): sequencing the most valuable type-strain genomes for metagenomic binning, comparative biology and taxonomic classification.</title>
        <authorList>
            <person name="Goeker M."/>
        </authorList>
    </citation>
    <scope>NUCLEOTIDE SEQUENCE [LARGE SCALE GENOMIC DNA]</scope>
    <source>
        <strain evidence="1 2">DSM 26720</strain>
    </source>
</reference>
<accession>A0A364JVG6</accession>
<gene>
    <name evidence="1" type="ORF">C7374_105157</name>
</gene>
<dbReference type="Proteomes" id="UP000249453">
    <property type="component" value="Unassembled WGS sequence"/>
</dbReference>
<protein>
    <submittedName>
        <fullName evidence="1">Uncharacterized protein</fullName>
    </submittedName>
</protein>
<sequence>MIAEMYCEECHRIEDDPIILVKSDPCARAYVKNILDEVRVALEVKP</sequence>
<evidence type="ECO:0000313" key="2">
    <source>
        <dbReference type="Proteomes" id="UP000249453"/>
    </source>
</evidence>
<comment type="caution">
    <text evidence="1">The sequence shown here is derived from an EMBL/GenBank/DDBJ whole genome shotgun (WGS) entry which is preliminary data.</text>
</comment>
<dbReference type="EMBL" id="QLMK01000005">
    <property type="protein sequence ID" value="RAK29106.1"/>
    <property type="molecule type" value="Genomic_DNA"/>
</dbReference>
<organism evidence="1 2">
    <name type="scientific">Falsochrobactrum ovis</name>
    <dbReference type="NCBI Taxonomy" id="1293442"/>
    <lineage>
        <taxon>Bacteria</taxon>
        <taxon>Pseudomonadati</taxon>
        <taxon>Pseudomonadota</taxon>
        <taxon>Alphaproteobacteria</taxon>
        <taxon>Hyphomicrobiales</taxon>
        <taxon>Brucellaceae</taxon>
        <taxon>Falsochrobactrum</taxon>
    </lineage>
</organism>
<dbReference type="AlphaFoldDB" id="A0A364JVG6"/>
<keyword evidence="2" id="KW-1185">Reference proteome</keyword>
<proteinExistence type="predicted"/>
<evidence type="ECO:0000313" key="1">
    <source>
        <dbReference type="EMBL" id="RAK29106.1"/>
    </source>
</evidence>
<name>A0A364JVG6_9HYPH</name>